<dbReference type="RefSeq" id="WP_275706811.1">
    <property type="nucleotide sequence ID" value="NZ_JAKLTN010000001.1"/>
</dbReference>
<comment type="caution">
    <text evidence="8">The sequence shown here is derived from an EMBL/GenBank/DDBJ whole genome shotgun (WGS) entry which is preliminary data.</text>
</comment>
<comment type="similarity">
    <text evidence="2">Belongs to the EamA transporter family.</text>
</comment>
<dbReference type="Gene3D" id="1.10.3730.20">
    <property type="match status" value="1"/>
</dbReference>
<feature type="transmembrane region" description="Helical" evidence="6">
    <location>
        <begin position="266"/>
        <end position="284"/>
    </location>
</feature>
<evidence type="ECO:0000256" key="2">
    <source>
        <dbReference type="ARBA" id="ARBA00007362"/>
    </source>
</evidence>
<evidence type="ECO:0000256" key="4">
    <source>
        <dbReference type="ARBA" id="ARBA00022989"/>
    </source>
</evidence>
<feature type="transmembrane region" description="Helical" evidence="6">
    <location>
        <begin position="119"/>
        <end position="136"/>
    </location>
</feature>
<dbReference type="PANTHER" id="PTHR32322">
    <property type="entry name" value="INNER MEMBRANE TRANSPORTER"/>
    <property type="match status" value="1"/>
</dbReference>
<feature type="transmembrane region" description="Helical" evidence="6">
    <location>
        <begin position="90"/>
        <end position="112"/>
    </location>
</feature>
<protein>
    <submittedName>
        <fullName evidence="8">DMT family transporter</fullName>
    </submittedName>
</protein>
<feature type="transmembrane region" description="Helical" evidence="6">
    <location>
        <begin position="30"/>
        <end position="52"/>
    </location>
</feature>
<keyword evidence="9" id="KW-1185">Reference proteome</keyword>
<dbReference type="InterPro" id="IPR000620">
    <property type="entry name" value="EamA_dom"/>
</dbReference>
<feature type="transmembrane region" description="Helical" evidence="6">
    <location>
        <begin position="241"/>
        <end position="260"/>
    </location>
</feature>
<reference evidence="8" key="1">
    <citation type="submission" date="2022-01" db="EMBL/GenBank/DDBJ databases">
        <authorList>
            <person name="Jo J.-H."/>
            <person name="Im W.-T."/>
        </authorList>
    </citation>
    <scope>NUCLEOTIDE SEQUENCE</scope>
    <source>
        <strain evidence="8">XY25</strain>
    </source>
</reference>
<dbReference type="InterPro" id="IPR050638">
    <property type="entry name" value="AA-Vitamin_Transporters"/>
</dbReference>
<gene>
    <name evidence="8" type="ORF">LZ012_01515</name>
</gene>
<keyword evidence="5 6" id="KW-0472">Membrane</keyword>
<keyword evidence="3 6" id="KW-0812">Transmembrane</keyword>
<accession>A0ABS9JXN6</accession>
<evidence type="ECO:0000256" key="3">
    <source>
        <dbReference type="ARBA" id="ARBA00022692"/>
    </source>
</evidence>
<organism evidence="8 9">
    <name type="scientific">Dechloromonas hankyongensis</name>
    <dbReference type="NCBI Taxonomy" id="2908002"/>
    <lineage>
        <taxon>Bacteria</taxon>
        <taxon>Pseudomonadati</taxon>
        <taxon>Pseudomonadota</taxon>
        <taxon>Betaproteobacteria</taxon>
        <taxon>Rhodocyclales</taxon>
        <taxon>Azonexaceae</taxon>
        <taxon>Dechloromonas</taxon>
    </lineage>
</organism>
<proteinExistence type="inferred from homology"/>
<keyword evidence="4 6" id="KW-1133">Transmembrane helix</keyword>
<dbReference type="Proteomes" id="UP001165384">
    <property type="component" value="Unassembled WGS sequence"/>
</dbReference>
<evidence type="ECO:0000256" key="5">
    <source>
        <dbReference type="ARBA" id="ARBA00023136"/>
    </source>
</evidence>
<feature type="domain" description="EamA" evidence="7">
    <location>
        <begin position="5"/>
        <end position="135"/>
    </location>
</feature>
<dbReference type="Pfam" id="PF00892">
    <property type="entry name" value="EamA"/>
    <property type="match status" value="2"/>
</dbReference>
<feature type="transmembrane region" description="Helical" evidence="6">
    <location>
        <begin position="148"/>
        <end position="167"/>
    </location>
</feature>
<feature type="transmembrane region" description="Helical" evidence="6">
    <location>
        <begin position="210"/>
        <end position="232"/>
    </location>
</feature>
<name>A0ABS9JXN6_9RHOO</name>
<dbReference type="EMBL" id="JAKLTN010000001">
    <property type="protein sequence ID" value="MCG2575666.1"/>
    <property type="molecule type" value="Genomic_DNA"/>
</dbReference>
<evidence type="ECO:0000256" key="1">
    <source>
        <dbReference type="ARBA" id="ARBA00004141"/>
    </source>
</evidence>
<feature type="domain" description="EamA" evidence="7">
    <location>
        <begin position="148"/>
        <end position="280"/>
    </location>
</feature>
<comment type="subcellular location">
    <subcellularLocation>
        <location evidence="1">Membrane</location>
        <topology evidence="1">Multi-pass membrane protein</topology>
    </subcellularLocation>
</comment>
<feature type="transmembrane region" description="Helical" evidence="6">
    <location>
        <begin position="179"/>
        <end position="198"/>
    </location>
</feature>
<evidence type="ECO:0000313" key="8">
    <source>
        <dbReference type="EMBL" id="MCG2575666.1"/>
    </source>
</evidence>
<sequence>MSVPLAYLAIVLIWATTPLAIQWSTQGIGFALAVLLRMLIGVVVAGLIIALWRIRFPLHERARRAYLVGGLALFGGMALTYWGARYIHSGLISVLFGLSPLAAAILGAVFVGERSLTRVKLIGMLLGAGGLATIFVHGDSLGHEHALAGLFAVLCAVTIYSGGMVWLKQIGDDSPPLATTVGSLSVSLPLFALVWWSTDGQLPAIVPPRAGAAVAYLGVFGSVIGFALYYYVIKHLETAKVALITLITPVLALLLGSWLNGESIGLRLWLGTALILLGLSVHQWEMLAGLRRRV</sequence>
<evidence type="ECO:0000313" key="9">
    <source>
        <dbReference type="Proteomes" id="UP001165384"/>
    </source>
</evidence>
<evidence type="ECO:0000259" key="7">
    <source>
        <dbReference type="Pfam" id="PF00892"/>
    </source>
</evidence>
<dbReference type="SUPFAM" id="SSF103481">
    <property type="entry name" value="Multidrug resistance efflux transporter EmrE"/>
    <property type="match status" value="2"/>
</dbReference>
<dbReference type="PANTHER" id="PTHR32322:SF2">
    <property type="entry name" value="EAMA DOMAIN-CONTAINING PROTEIN"/>
    <property type="match status" value="1"/>
</dbReference>
<dbReference type="InterPro" id="IPR037185">
    <property type="entry name" value="EmrE-like"/>
</dbReference>
<evidence type="ECO:0000256" key="6">
    <source>
        <dbReference type="SAM" id="Phobius"/>
    </source>
</evidence>
<feature type="transmembrane region" description="Helical" evidence="6">
    <location>
        <begin position="64"/>
        <end position="84"/>
    </location>
</feature>